<keyword evidence="2" id="KW-0547">Nucleotide-binding</keyword>
<dbReference type="AlphaFoldDB" id="A0A6J4QV88"/>
<name>A0A6J4QV88_9ACTN</name>
<dbReference type="InterPro" id="IPR050141">
    <property type="entry name" value="GCL_type2/YbdK_subfam"/>
</dbReference>
<evidence type="ECO:0000256" key="4">
    <source>
        <dbReference type="ARBA" id="ARBA00048819"/>
    </source>
</evidence>
<reference evidence="6" key="1">
    <citation type="submission" date="2020-02" db="EMBL/GenBank/DDBJ databases">
        <authorList>
            <person name="Meier V. D."/>
        </authorList>
    </citation>
    <scope>NUCLEOTIDE SEQUENCE</scope>
    <source>
        <strain evidence="6">AVDCRST_MAG01</strain>
    </source>
</reference>
<dbReference type="InterPro" id="IPR011793">
    <property type="entry name" value="YbdK"/>
</dbReference>
<organism evidence="6">
    <name type="scientific">uncultured Rubrobacteraceae bacterium</name>
    <dbReference type="NCBI Taxonomy" id="349277"/>
    <lineage>
        <taxon>Bacteria</taxon>
        <taxon>Bacillati</taxon>
        <taxon>Actinomycetota</taxon>
        <taxon>Rubrobacteria</taxon>
        <taxon>Rubrobacterales</taxon>
        <taxon>Rubrobacteraceae</taxon>
        <taxon>environmental samples</taxon>
    </lineage>
</organism>
<feature type="non-terminal residue" evidence="6">
    <location>
        <position position="1"/>
    </location>
</feature>
<evidence type="ECO:0000256" key="3">
    <source>
        <dbReference type="ARBA" id="ARBA00022840"/>
    </source>
</evidence>
<evidence type="ECO:0000256" key="5">
    <source>
        <dbReference type="SAM" id="MobiDB-lite"/>
    </source>
</evidence>
<evidence type="ECO:0000256" key="2">
    <source>
        <dbReference type="ARBA" id="ARBA00022741"/>
    </source>
</evidence>
<evidence type="ECO:0008006" key="7">
    <source>
        <dbReference type="Google" id="ProtNLM"/>
    </source>
</evidence>
<protein>
    <recommendedName>
        <fullName evidence="7">Glutamate--cysteine ligase</fullName>
    </recommendedName>
</protein>
<gene>
    <name evidence="6" type="ORF">AVDCRST_MAG01-01-5236</name>
</gene>
<dbReference type="NCBIfam" id="TIGR02050">
    <property type="entry name" value="gshA_cyan_rel"/>
    <property type="match status" value="1"/>
</dbReference>
<dbReference type="InterPro" id="IPR014746">
    <property type="entry name" value="Gln_synth/guanido_kin_cat_dom"/>
</dbReference>
<dbReference type="GO" id="GO:0005524">
    <property type="term" value="F:ATP binding"/>
    <property type="evidence" value="ECO:0007669"/>
    <property type="project" value="UniProtKB-KW"/>
</dbReference>
<dbReference type="GO" id="GO:0042398">
    <property type="term" value="P:modified amino acid biosynthetic process"/>
    <property type="evidence" value="ECO:0007669"/>
    <property type="project" value="InterPro"/>
</dbReference>
<keyword evidence="3" id="KW-0067">ATP-binding</keyword>
<comment type="catalytic activity">
    <reaction evidence="4">
        <text>L-cysteine + L-glutamate + ATP = gamma-L-glutamyl-L-cysteine + ADP + phosphate + H(+)</text>
        <dbReference type="Rhea" id="RHEA:13285"/>
        <dbReference type="ChEBI" id="CHEBI:15378"/>
        <dbReference type="ChEBI" id="CHEBI:29985"/>
        <dbReference type="ChEBI" id="CHEBI:30616"/>
        <dbReference type="ChEBI" id="CHEBI:35235"/>
        <dbReference type="ChEBI" id="CHEBI:43474"/>
        <dbReference type="ChEBI" id="CHEBI:58173"/>
        <dbReference type="ChEBI" id="CHEBI:456216"/>
        <dbReference type="EC" id="6.3.2.2"/>
    </reaction>
</comment>
<sequence length="328" mass="35696">AVMETADGAGLVTSELSRSCIEMVSPVFETVSDLARELPVLRRRVAEMARGAGVEIVGSGTHPFSEPTEQPLAEGAHNRRLEDEMGWVARTQAIYGLHVHIAVPDGEAAIGAVNELARRVPLLVALSANSPYWRGSDTSLASTRSKIFEMFPRSGLPPAFRAWEDFVLHVETLVASGSIPDASWCWWDARPHPKFGTVELRAPDVQTDASHTSALVALVQCLVAGADGRAPEDPLFIAENKWRAVRRGMDATFYDFASGRSIPARQLARELAEELRPISQDLRCEAELESIIEIVERGDGAGLQRAAFERNGSLEDLVDHLAGATVPR</sequence>
<dbReference type="EMBL" id="CADCUW010000689">
    <property type="protein sequence ID" value="CAA9456270.1"/>
    <property type="molecule type" value="Genomic_DNA"/>
</dbReference>
<dbReference type="InterPro" id="IPR006336">
    <property type="entry name" value="GCS2"/>
</dbReference>
<proteinExistence type="inferred from homology"/>
<dbReference type="Gene3D" id="3.30.590.20">
    <property type="match status" value="1"/>
</dbReference>
<dbReference type="HAMAP" id="MF_01609">
    <property type="entry name" value="Glu_cys_ligase_2"/>
    <property type="match status" value="1"/>
</dbReference>
<dbReference type="SUPFAM" id="SSF55931">
    <property type="entry name" value="Glutamine synthetase/guanido kinase"/>
    <property type="match status" value="1"/>
</dbReference>
<keyword evidence="1" id="KW-0436">Ligase</keyword>
<dbReference type="PANTHER" id="PTHR36510:SF1">
    <property type="entry name" value="GLUTAMATE--CYSTEINE LIGASE 2-RELATED"/>
    <property type="match status" value="1"/>
</dbReference>
<feature type="region of interest" description="Disordered" evidence="5">
    <location>
        <begin position="57"/>
        <end position="76"/>
    </location>
</feature>
<accession>A0A6J4QV88</accession>
<dbReference type="Pfam" id="PF04107">
    <property type="entry name" value="GCS2"/>
    <property type="match status" value="1"/>
</dbReference>
<dbReference type="PANTHER" id="PTHR36510">
    <property type="entry name" value="GLUTAMATE--CYSTEINE LIGASE 2-RELATED"/>
    <property type="match status" value="1"/>
</dbReference>
<evidence type="ECO:0000313" key="6">
    <source>
        <dbReference type="EMBL" id="CAA9456270.1"/>
    </source>
</evidence>
<dbReference type="GO" id="GO:0004357">
    <property type="term" value="F:glutamate-cysteine ligase activity"/>
    <property type="evidence" value="ECO:0007669"/>
    <property type="project" value="UniProtKB-EC"/>
</dbReference>
<evidence type="ECO:0000256" key="1">
    <source>
        <dbReference type="ARBA" id="ARBA00022598"/>
    </source>
</evidence>